<dbReference type="EMBL" id="MLHV01000022">
    <property type="protein sequence ID" value="OHT93448.1"/>
    <property type="molecule type" value="Genomic_DNA"/>
</dbReference>
<reference evidence="1 2" key="1">
    <citation type="submission" date="2016-10" db="EMBL/GenBank/DDBJ databases">
        <title>Evaluation of Human, Animal and Environmental Mycobacterium chelonae Isolates by Core Genome Phylogenomic Analysis, Targeted Gene Comparison, and Anti-microbial Susceptibility Patterns: A Tale of Mistaken Identities.</title>
        <authorList>
            <person name="Fogelson S.B."/>
            <person name="Camus A.C."/>
            <person name="Lorenz W."/>
            <person name="Vasireddy R."/>
            <person name="Vasireddy S."/>
            <person name="Smith T."/>
            <person name="Brown-Elliott B.A."/>
            <person name="Wallace R.J.Jr."/>
            <person name="Hasan N.A."/>
            <person name="Reischl U."/>
            <person name="Sanchez S."/>
        </authorList>
    </citation>
    <scope>NUCLEOTIDE SEQUENCE [LARGE SCALE GENOMIC DNA]</scope>
    <source>
        <strain evidence="1 2">24999</strain>
    </source>
</reference>
<organism evidence="1 2">
    <name type="scientific">Mycobacterium syngnathidarum</name>
    <dbReference type="NCBI Taxonomy" id="1908205"/>
    <lineage>
        <taxon>Bacteria</taxon>
        <taxon>Bacillati</taxon>
        <taxon>Actinomycetota</taxon>
        <taxon>Actinomycetes</taxon>
        <taxon>Mycobacteriales</taxon>
        <taxon>Mycobacteriaceae</taxon>
        <taxon>Mycobacterium</taxon>
    </lineage>
</organism>
<evidence type="ECO:0000313" key="1">
    <source>
        <dbReference type="EMBL" id="OHT93448.1"/>
    </source>
</evidence>
<accession>A0A1S1JXR7</accession>
<comment type="caution">
    <text evidence="1">The sequence shown here is derived from an EMBL/GenBank/DDBJ whole genome shotgun (WGS) entry which is preliminary data.</text>
</comment>
<gene>
    <name evidence="1" type="ORF">BKG61_21025</name>
</gene>
<protein>
    <submittedName>
        <fullName evidence="1">Uncharacterized protein</fullName>
    </submittedName>
</protein>
<evidence type="ECO:0000313" key="2">
    <source>
        <dbReference type="Proteomes" id="UP000179636"/>
    </source>
</evidence>
<sequence length="63" mass="6494">MSMNLTVSASTDGPDDAETLALILESVASQIRAAGGDPVHADGEFDVTAGGQKQQVFLSFVAR</sequence>
<dbReference type="RefSeq" id="WP_019346310.1">
    <property type="nucleotide sequence ID" value="NZ_MLHV01000022.1"/>
</dbReference>
<dbReference type="Proteomes" id="UP000179636">
    <property type="component" value="Unassembled WGS sequence"/>
</dbReference>
<dbReference type="AlphaFoldDB" id="A0A1S1JXR7"/>
<proteinExistence type="predicted"/>
<dbReference type="OrthoDB" id="9900399at2"/>
<name>A0A1S1JXR7_9MYCO</name>
<keyword evidence="2" id="KW-1185">Reference proteome</keyword>